<dbReference type="Proteomes" id="UP000694861">
    <property type="component" value="Linkage group LG5"/>
</dbReference>
<keyword evidence="2" id="KW-1185">Reference proteome</keyword>
<name>A0ABM0P291_PRUMU</name>
<dbReference type="RefSeq" id="XP_008233358.1">
    <property type="nucleotide sequence ID" value="XM_008235136.2"/>
</dbReference>
<accession>A0ABM0P291</accession>
<feature type="region of interest" description="Disordered" evidence="1">
    <location>
        <begin position="247"/>
        <end position="280"/>
    </location>
</feature>
<evidence type="ECO:0000313" key="3">
    <source>
        <dbReference type="RefSeq" id="XP_008233358.1"/>
    </source>
</evidence>
<protein>
    <submittedName>
        <fullName evidence="3">Uncharacterized protein LOC103332400</fullName>
    </submittedName>
</protein>
<organism evidence="2 3">
    <name type="scientific">Prunus mume</name>
    <name type="common">Japanese apricot</name>
    <name type="synonym">Armeniaca mume</name>
    <dbReference type="NCBI Taxonomy" id="102107"/>
    <lineage>
        <taxon>Eukaryota</taxon>
        <taxon>Viridiplantae</taxon>
        <taxon>Streptophyta</taxon>
        <taxon>Embryophyta</taxon>
        <taxon>Tracheophyta</taxon>
        <taxon>Spermatophyta</taxon>
        <taxon>Magnoliopsida</taxon>
        <taxon>eudicotyledons</taxon>
        <taxon>Gunneridae</taxon>
        <taxon>Pentapetalae</taxon>
        <taxon>rosids</taxon>
        <taxon>fabids</taxon>
        <taxon>Rosales</taxon>
        <taxon>Rosaceae</taxon>
        <taxon>Amygdaloideae</taxon>
        <taxon>Amygdaleae</taxon>
        <taxon>Prunus</taxon>
    </lineage>
</organism>
<dbReference type="PANTHER" id="PTHR34130:SF5">
    <property type="entry name" value="OS08G0243800 PROTEIN"/>
    <property type="match status" value="1"/>
</dbReference>
<dbReference type="GeneID" id="103332400"/>
<evidence type="ECO:0000256" key="1">
    <source>
        <dbReference type="SAM" id="MobiDB-lite"/>
    </source>
</evidence>
<sequence length="309" mass="35398">MTILYIFGCSCSLSHHKLPNNNFIINYRAFWLSFCTSKMVAQETHQNPTVLEEKTEQFQDQDPYEAEETLSLCDLPTHSDSAHWDDCSKEYQSTSFDNDEDNFFEFFSEEFTASTYPSSGKDIIFCGKLIPYKEAPKSFEAEKTHHQDKEIGSTKRIRKGFFRSWRSCSFHKTIKSSNSKISKPALQGKDPRSMNTCLSFPTSKSYRKCELSKVSILSSTPSKSKWYLFMFGMARFPTEMELRDIRTRQSRRSPSTMFRSCDEGSDQMEGQKGNMGRKSSNKANGLWGLLRAVGCRISQPNAVVKAGFL</sequence>
<evidence type="ECO:0000313" key="2">
    <source>
        <dbReference type="Proteomes" id="UP000694861"/>
    </source>
</evidence>
<reference evidence="3" key="2">
    <citation type="submission" date="2025-08" db="UniProtKB">
        <authorList>
            <consortium name="RefSeq"/>
        </authorList>
    </citation>
    <scope>IDENTIFICATION</scope>
</reference>
<reference evidence="2" key="1">
    <citation type="journal article" date="2012" name="Nat. Commun.">
        <title>The genome of Prunus mume.</title>
        <authorList>
            <person name="Zhang Q."/>
            <person name="Chen W."/>
            <person name="Sun L."/>
            <person name="Zhao F."/>
            <person name="Huang B."/>
            <person name="Yang W."/>
            <person name="Tao Y."/>
            <person name="Wang J."/>
            <person name="Yuan Z."/>
            <person name="Fan G."/>
            <person name="Xing Z."/>
            <person name="Han C."/>
            <person name="Pan H."/>
            <person name="Zhong X."/>
            <person name="Shi W."/>
            <person name="Liang X."/>
            <person name="Du D."/>
            <person name="Sun F."/>
            <person name="Xu Z."/>
            <person name="Hao R."/>
            <person name="Lv T."/>
            <person name="Lv Y."/>
            <person name="Zheng Z."/>
            <person name="Sun M."/>
            <person name="Luo L."/>
            <person name="Cai M."/>
            <person name="Gao Y."/>
            <person name="Wang J."/>
            <person name="Yin Y."/>
            <person name="Xu X."/>
            <person name="Cheng T."/>
            <person name="Wang J."/>
        </authorList>
    </citation>
    <scope>NUCLEOTIDE SEQUENCE [LARGE SCALE GENOMIC DNA]</scope>
</reference>
<dbReference type="PANTHER" id="PTHR34130">
    <property type="entry name" value="OS08G0243800 PROTEIN"/>
    <property type="match status" value="1"/>
</dbReference>
<gene>
    <name evidence="3" type="primary">LOC103332400</name>
</gene>
<proteinExistence type="predicted"/>